<accession>A0A1U7HR42</accession>
<proteinExistence type="predicted"/>
<organism evidence="2 3">
    <name type="scientific">Hydrococcus rivularis NIES-593</name>
    <dbReference type="NCBI Taxonomy" id="1921803"/>
    <lineage>
        <taxon>Bacteria</taxon>
        <taxon>Bacillati</taxon>
        <taxon>Cyanobacteriota</taxon>
        <taxon>Cyanophyceae</taxon>
        <taxon>Pleurocapsales</taxon>
        <taxon>Hydrococcaceae</taxon>
        <taxon>Hydrococcus</taxon>
    </lineage>
</organism>
<sequence length="69" mass="7996">MGDRTPGQMTWKPDGATDAGMLHLRHDPSEKWRPYTEFPEYLVPDPPKFEFSAGYATFLALLKKQWQLV</sequence>
<name>A0A1U7HR42_9CYAN</name>
<comment type="caution">
    <text evidence="2">The sequence shown here is derived from an EMBL/GenBank/DDBJ whole genome shotgun (WGS) entry which is preliminary data.</text>
</comment>
<dbReference type="OrthoDB" id="425717at2"/>
<dbReference type="AlphaFoldDB" id="A0A1U7HR42"/>
<gene>
    <name evidence="2" type="ORF">NIES593_02685</name>
</gene>
<evidence type="ECO:0000313" key="2">
    <source>
        <dbReference type="EMBL" id="OKH26004.1"/>
    </source>
</evidence>
<evidence type="ECO:0000313" key="3">
    <source>
        <dbReference type="Proteomes" id="UP000186868"/>
    </source>
</evidence>
<protein>
    <submittedName>
        <fullName evidence="2">Uncharacterized protein</fullName>
    </submittedName>
</protein>
<dbReference type="Proteomes" id="UP000186868">
    <property type="component" value="Unassembled WGS sequence"/>
</dbReference>
<keyword evidence="3" id="KW-1185">Reference proteome</keyword>
<reference evidence="2 3" key="1">
    <citation type="submission" date="2016-11" db="EMBL/GenBank/DDBJ databases">
        <title>Draft Genome Sequences of Nine Cyanobacterial Strains from Diverse Habitats.</title>
        <authorList>
            <person name="Zhu T."/>
            <person name="Hou S."/>
            <person name="Lu X."/>
            <person name="Hess W.R."/>
        </authorList>
    </citation>
    <scope>NUCLEOTIDE SEQUENCE [LARGE SCALE GENOMIC DNA]</scope>
    <source>
        <strain evidence="2 3">NIES-593</strain>
    </source>
</reference>
<dbReference type="RefSeq" id="WP_073598120.1">
    <property type="nucleotide sequence ID" value="NZ_MRCB01000002.1"/>
</dbReference>
<dbReference type="EMBL" id="MRCB01000002">
    <property type="protein sequence ID" value="OKH26004.1"/>
    <property type="molecule type" value="Genomic_DNA"/>
</dbReference>
<feature type="region of interest" description="Disordered" evidence="1">
    <location>
        <begin position="1"/>
        <end position="22"/>
    </location>
</feature>
<dbReference type="STRING" id="1921803.NIES593_02685"/>
<evidence type="ECO:0000256" key="1">
    <source>
        <dbReference type="SAM" id="MobiDB-lite"/>
    </source>
</evidence>